<dbReference type="OrthoDB" id="1904536at2759"/>
<evidence type="ECO:0000256" key="4">
    <source>
        <dbReference type="ARBA" id="ARBA00023069"/>
    </source>
</evidence>
<evidence type="ECO:0000313" key="6">
    <source>
        <dbReference type="EMBL" id="TNN08583.1"/>
    </source>
</evidence>
<dbReference type="InterPro" id="IPR001611">
    <property type="entry name" value="Leu-rich_rpt"/>
</dbReference>
<dbReference type="InterPro" id="IPR032675">
    <property type="entry name" value="LRR_dom_sf"/>
</dbReference>
<keyword evidence="3" id="KW-0677">Repeat</keyword>
<accession>A0A4Z2CWI2</accession>
<dbReference type="PANTHER" id="PTHR45973:SF9">
    <property type="entry name" value="LEUCINE-RICH REPEAT-CONTAINING PROTEIN 46"/>
    <property type="match status" value="1"/>
</dbReference>
<dbReference type="SUPFAM" id="SSF52075">
    <property type="entry name" value="Outer arm dynein light chain 1"/>
    <property type="match status" value="1"/>
</dbReference>
<keyword evidence="7" id="KW-1185">Reference proteome</keyword>
<keyword evidence="2" id="KW-0433">Leucine-rich repeat</keyword>
<organism evidence="6 7">
    <name type="scientific">Schistosoma japonicum</name>
    <name type="common">Blood fluke</name>
    <dbReference type="NCBI Taxonomy" id="6182"/>
    <lineage>
        <taxon>Eukaryota</taxon>
        <taxon>Metazoa</taxon>
        <taxon>Spiralia</taxon>
        <taxon>Lophotrochozoa</taxon>
        <taxon>Platyhelminthes</taxon>
        <taxon>Trematoda</taxon>
        <taxon>Digenea</taxon>
        <taxon>Strigeidida</taxon>
        <taxon>Schistosomatoidea</taxon>
        <taxon>Schistosomatidae</taxon>
        <taxon>Schistosoma</taxon>
    </lineage>
</organism>
<evidence type="ECO:0000256" key="1">
    <source>
        <dbReference type="ARBA" id="ARBA00004138"/>
    </source>
</evidence>
<gene>
    <name evidence="6" type="ORF">EWB00_006926</name>
</gene>
<dbReference type="PANTHER" id="PTHR45973">
    <property type="entry name" value="PROTEIN PHOSPHATASE 1 REGULATORY SUBUNIT SDS22-RELATED"/>
    <property type="match status" value="1"/>
</dbReference>
<keyword evidence="5" id="KW-0966">Cell projection</keyword>
<proteinExistence type="predicted"/>
<reference evidence="6 7" key="1">
    <citation type="submission" date="2019-03" db="EMBL/GenBank/DDBJ databases">
        <title>An improved genome assembly of the fluke Schistosoma japonicum.</title>
        <authorList>
            <person name="Hu W."/>
            <person name="Luo F."/>
            <person name="Yin M."/>
            <person name="Mo X."/>
            <person name="Sun C."/>
            <person name="Wu Q."/>
            <person name="Zhu B."/>
            <person name="Xiang M."/>
            <person name="Wang J."/>
            <person name="Wang Y."/>
            <person name="Zhang T."/>
            <person name="Xu B."/>
            <person name="Zheng H."/>
            <person name="Feng Z."/>
        </authorList>
    </citation>
    <scope>NUCLEOTIDE SEQUENCE [LARGE SCALE GENOMIC DNA]</scope>
    <source>
        <strain evidence="6">HuSjv2</strain>
        <tissue evidence="6">Worms</tissue>
    </source>
</reference>
<protein>
    <submittedName>
        <fullName evidence="6">Dynein assembly factor 1, axonemal isoform 2</fullName>
    </submittedName>
</protein>
<sequence length="598" mass="69206">MFNESNDHINEIVDNVNKSNDDIKKSMIDSLSIDLSNLPYPPGYSITKLNDVTVISQNQMKTLNETEQENTKEPRMTKAFLKQHCTKNKLYQTPHLNDVLYLHYNGFSKIENLDEYTNLKCLFLDVNGILKIDGLHNQHELRSLYLSKNLLRHIENLNHMKYLDTLDVSYNMISRIDNLNMLPNFTKLIISHNKLTEIDDLIHLIKCEKLSVLDIQHNSIKDPNVVEEIFAKMLNLRVLYNQGNPFIREVKNYRKNVINQCKQLTYLDDRPVFPKDRACAEAFYAEGIEKEREVRQQWNDAEQKKILDSVKCLSKTRKRIEAEHREKELRKQAKEAGLPTDDIHIAPGDIDWLYGDISSMENKFKSDNKSDNEDSLLLTSYDTHDDHHDPDANSELAVTHVFDEVCTNVQNLTTDNTELRIPMNGTSSCDNVTISNEQNNNDYENKATTEHSTEITKIESISFNEDISFIKVHENNTNNSIFNQLTNDTNNHNVSNKSNLLSILKITDNCNHDDDDDLDNEEEQDEIDKEFNDEEIDNLSVKINNMKTSKNFITTLNNEDQLDETVILNEETIKENIPSIPKENAARPEWTVKTIQVG</sequence>
<dbReference type="Gene3D" id="3.80.10.10">
    <property type="entry name" value="Ribonuclease Inhibitor"/>
    <property type="match status" value="2"/>
</dbReference>
<comment type="caution">
    <text evidence="6">The sequence shown here is derived from an EMBL/GenBank/DDBJ whole genome shotgun (WGS) entry which is preliminary data.</text>
</comment>
<dbReference type="SMART" id="SM00365">
    <property type="entry name" value="LRR_SD22"/>
    <property type="match status" value="5"/>
</dbReference>
<dbReference type="Pfam" id="PF14580">
    <property type="entry name" value="LRR_9"/>
    <property type="match status" value="1"/>
</dbReference>
<dbReference type="AlphaFoldDB" id="A0A4Z2CWI2"/>
<keyword evidence="4" id="KW-0969">Cilium</keyword>
<evidence type="ECO:0000313" key="7">
    <source>
        <dbReference type="Proteomes" id="UP000311919"/>
    </source>
</evidence>
<evidence type="ECO:0000256" key="5">
    <source>
        <dbReference type="ARBA" id="ARBA00023273"/>
    </source>
</evidence>
<dbReference type="PROSITE" id="PS51450">
    <property type="entry name" value="LRR"/>
    <property type="match status" value="4"/>
</dbReference>
<dbReference type="EMBL" id="SKCS01000406">
    <property type="protein sequence ID" value="TNN08583.1"/>
    <property type="molecule type" value="Genomic_DNA"/>
</dbReference>
<name>A0A4Z2CWI2_SCHJA</name>
<dbReference type="InterPro" id="IPR050576">
    <property type="entry name" value="Cilia_flagella_integrity"/>
</dbReference>
<evidence type="ECO:0000256" key="2">
    <source>
        <dbReference type="ARBA" id="ARBA00022614"/>
    </source>
</evidence>
<evidence type="ECO:0000256" key="3">
    <source>
        <dbReference type="ARBA" id="ARBA00022737"/>
    </source>
</evidence>
<dbReference type="Proteomes" id="UP000311919">
    <property type="component" value="Unassembled WGS sequence"/>
</dbReference>
<comment type="subcellular location">
    <subcellularLocation>
        <location evidence="1">Cell projection</location>
        <location evidence="1">Cilium</location>
    </subcellularLocation>
</comment>